<dbReference type="AlphaFoldDB" id="A0A7J5Y0T6"/>
<dbReference type="Proteomes" id="UP000518266">
    <property type="component" value="Unassembled WGS sequence"/>
</dbReference>
<protein>
    <submittedName>
        <fullName evidence="2">Uncharacterized protein</fullName>
    </submittedName>
</protein>
<comment type="caution">
    <text evidence="2">The sequence shown here is derived from an EMBL/GenBank/DDBJ whole genome shotgun (WGS) entry which is preliminary data.</text>
</comment>
<accession>A0A7J5Y0T6</accession>
<name>A0A7J5Y0T6_DISMA</name>
<feature type="region of interest" description="Disordered" evidence="1">
    <location>
        <begin position="440"/>
        <end position="484"/>
    </location>
</feature>
<evidence type="ECO:0000313" key="2">
    <source>
        <dbReference type="EMBL" id="KAF3842459.1"/>
    </source>
</evidence>
<feature type="compositionally biased region" description="Polar residues" evidence="1">
    <location>
        <begin position="468"/>
        <end position="484"/>
    </location>
</feature>
<evidence type="ECO:0000313" key="3">
    <source>
        <dbReference type="Proteomes" id="UP000518266"/>
    </source>
</evidence>
<dbReference type="EMBL" id="JAAKFY010000019">
    <property type="protein sequence ID" value="KAF3842459.1"/>
    <property type="molecule type" value="Genomic_DNA"/>
</dbReference>
<feature type="non-terminal residue" evidence="2">
    <location>
        <position position="1"/>
    </location>
</feature>
<evidence type="ECO:0000256" key="1">
    <source>
        <dbReference type="SAM" id="MobiDB-lite"/>
    </source>
</evidence>
<keyword evidence="3" id="KW-1185">Reference proteome</keyword>
<organism evidence="2 3">
    <name type="scientific">Dissostichus mawsoni</name>
    <name type="common">Antarctic cod</name>
    <dbReference type="NCBI Taxonomy" id="36200"/>
    <lineage>
        <taxon>Eukaryota</taxon>
        <taxon>Metazoa</taxon>
        <taxon>Chordata</taxon>
        <taxon>Craniata</taxon>
        <taxon>Vertebrata</taxon>
        <taxon>Euteleostomi</taxon>
        <taxon>Actinopterygii</taxon>
        <taxon>Neopterygii</taxon>
        <taxon>Teleostei</taxon>
        <taxon>Neoteleostei</taxon>
        <taxon>Acanthomorphata</taxon>
        <taxon>Eupercaria</taxon>
        <taxon>Perciformes</taxon>
        <taxon>Notothenioidei</taxon>
        <taxon>Nototheniidae</taxon>
        <taxon>Dissostichus</taxon>
    </lineage>
</organism>
<reference evidence="2 3" key="1">
    <citation type="submission" date="2020-03" db="EMBL/GenBank/DDBJ databases">
        <title>Dissostichus mawsoni Genome sequencing and assembly.</title>
        <authorList>
            <person name="Park H."/>
        </authorList>
    </citation>
    <scope>NUCLEOTIDE SEQUENCE [LARGE SCALE GENOMIC DNA]</scope>
    <source>
        <strain evidence="2">DM0001</strain>
        <tissue evidence="2">Muscle</tissue>
    </source>
</reference>
<gene>
    <name evidence="2" type="ORF">F7725_024410</name>
</gene>
<sequence length="484" mass="52604">MARGFLPGGGLQQSHIFSQSHSYEEGVGLQSQPVVVVQFDGPGGVHGDVALVGDQRREEEELHLGQLLSDAPPLPQREDEHAAGQVLVQDPILQEALGFKGLRVGPQLRVVVDGPLVDEDHGVLWYGVAHDGGVRGGGVGDGERHEAGEAHHLVDEGHDVGQLGLVLEEGQPAAVHHLVHFLPQTHLHLRSFPPDKTLDFSLICSIATIKASVMSLMVLDWMVFRCSITLSPMNLLNSRLSSLKLSNMVLMGLGKVLQPGHHVHDAAGPHGLGELVVPAHHLLELLVIVRVPLPEAHRAHDVGRAHHQVVQGLEVLQLLCLLHKQLQQHFELAQDVVLKSPFGVRVPRGEHAHGGLSHPAVDLPPVRDGVEPQAVPVGDVLEGGEVRSSSKVESLLHQRLPDRVPIQHHHRARAQFDLEHVAVFLRHARKVQVRGFAELRSVPDDRPGERAGGARGRAQMEPAPQVEGEQQGNTPHQQGSCIRR</sequence>
<proteinExistence type="predicted"/>